<dbReference type="OrthoDB" id="1523296at2"/>
<evidence type="ECO:0008006" key="3">
    <source>
        <dbReference type="Google" id="ProtNLM"/>
    </source>
</evidence>
<dbReference type="EMBL" id="UIHC01000013">
    <property type="protein sequence ID" value="SUZ31974.1"/>
    <property type="molecule type" value="Genomic_DNA"/>
</dbReference>
<sequence length="348" mass="38572">MTDALVRDRSPRVPAALRSRIESDCASLDVLALMRRLEQASPDLPRIGRAATLSQEIVFPRQEPFMAFPGCNVVRVDLNASGPHDVHVRFMGYFGPQGALPLALTAEAHQWMLRHDDPSFARFADIFAMRFVQLFYRAWADARPIVQADRPADDRFRIWLGALTGIGSPALQNRDSLPDSVRLGLTGLLSGRVRSATRLRQCLGHIVEMPFDLEEHVGSWLEFEDDDRTRLGQTASGLGQDTCLGARSYSLSDKLRLTLHCDSLPTYRAHLPGRAACRRLTDFLKSWLGVTTEVEIALSLPVDIVPATVLGQAGELGWTSFTPQAIPSEPVPDRDTPQRRVCAAFSAF</sequence>
<dbReference type="RefSeq" id="WP_121094619.1">
    <property type="nucleotide sequence ID" value="NZ_UIHC01000013.1"/>
</dbReference>
<dbReference type="AlphaFoldDB" id="A0A3B0MT09"/>
<gene>
    <name evidence="1" type="ORF">ROE7235_01725</name>
</gene>
<accession>A0A3B0MT09</accession>
<dbReference type="PANTHER" id="PTHR35564">
    <property type="match status" value="1"/>
</dbReference>
<reference evidence="2" key="1">
    <citation type="submission" date="2018-08" db="EMBL/GenBank/DDBJ databases">
        <authorList>
            <person name="Rodrigo-Torres L."/>
            <person name="Arahal R. D."/>
            <person name="Lucena T."/>
        </authorList>
    </citation>
    <scope>NUCLEOTIDE SEQUENCE [LARGE SCALE GENOMIC DNA]</scope>
    <source>
        <strain evidence="2">CECT 7235</strain>
    </source>
</reference>
<dbReference type="Pfam" id="PF06996">
    <property type="entry name" value="T6SS_TssG"/>
    <property type="match status" value="1"/>
</dbReference>
<keyword evidence="2" id="KW-1185">Reference proteome</keyword>
<dbReference type="NCBIfam" id="TIGR03347">
    <property type="entry name" value="VI_chp_1"/>
    <property type="match status" value="1"/>
</dbReference>
<dbReference type="InterPro" id="IPR010732">
    <property type="entry name" value="T6SS_TssG-like"/>
</dbReference>
<dbReference type="PANTHER" id="PTHR35564:SF4">
    <property type="entry name" value="CYTOPLASMIC PROTEIN"/>
    <property type="match status" value="1"/>
</dbReference>
<proteinExistence type="predicted"/>
<organism evidence="1 2">
    <name type="scientific">Roseinatronobacter ekhonensis</name>
    <dbReference type="NCBI Taxonomy" id="254356"/>
    <lineage>
        <taxon>Bacteria</taxon>
        <taxon>Pseudomonadati</taxon>
        <taxon>Pseudomonadota</taxon>
        <taxon>Alphaproteobacteria</taxon>
        <taxon>Rhodobacterales</taxon>
        <taxon>Paracoccaceae</taxon>
        <taxon>Roseinatronobacter</taxon>
    </lineage>
</organism>
<evidence type="ECO:0000313" key="1">
    <source>
        <dbReference type="EMBL" id="SUZ31974.1"/>
    </source>
</evidence>
<protein>
    <recommendedName>
        <fullName evidence="3">Type VI secretion system baseplate subunit TssG</fullName>
    </recommendedName>
</protein>
<dbReference type="Proteomes" id="UP000272908">
    <property type="component" value="Unassembled WGS sequence"/>
</dbReference>
<evidence type="ECO:0000313" key="2">
    <source>
        <dbReference type="Proteomes" id="UP000272908"/>
    </source>
</evidence>
<name>A0A3B0MT09_9RHOB</name>